<feature type="compositionally biased region" description="Polar residues" evidence="1">
    <location>
        <begin position="1"/>
        <end position="10"/>
    </location>
</feature>
<gene>
    <name evidence="3" type="ORF">VTJ83DRAFT_3257</name>
</gene>
<comment type="caution">
    <text evidence="3">The sequence shown here is derived from an EMBL/GenBank/DDBJ whole genome shotgun (WGS) entry which is preliminary data.</text>
</comment>
<proteinExistence type="predicted"/>
<organism evidence="3 4">
    <name type="scientific">Remersonia thermophila</name>
    <dbReference type="NCBI Taxonomy" id="72144"/>
    <lineage>
        <taxon>Eukaryota</taxon>
        <taxon>Fungi</taxon>
        <taxon>Dikarya</taxon>
        <taxon>Ascomycota</taxon>
        <taxon>Pezizomycotina</taxon>
        <taxon>Sordariomycetes</taxon>
        <taxon>Sordariomycetidae</taxon>
        <taxon>Sordariales</taxon>
        <taxon>Sordariales incertae sedis</taxon>
        <taxon>Remersonia</taxon>
    </lineage>
</organism>
<dbReference type="GeneID" id="98124259"/>
<reference evidence="3 4" key="1">
    <citation type="journal article" date="2024" name="Commun. Biol.">
        <title>Comparative genomic analysis of thermophilic fungi reveals convergent evolutionary adaptations and gene losses.</title>
        <authorList>
            <person name="Steindorff A.S."/>
            <person name="Aguilar-Pontes M.V."/>
            <person name="Robinson A.J."/>
            <person name="Andreopoulos B."/>
            <person name="LaButti K."/>
            <person name="Kuo A."/>
            <person name="Mondo S."/>
            <person name="Riley R."/>
            <person name="Otillar R."/>
            <person name="Haridas S."/>
            <person name="Lipzen A."/>
            <person name="Grimwood J."/>
            <person name="Schmutz J."/>
            <person name="Clum A."/>
            <person name="Reid I.D."/>
            <person name="Moisan M.C."/>
            <person name="Butler G."/>
            <person name="Nguyen T.T.M."/>
            <person name="Dewar K."/>
            <person name="Conant G."/>
            <person name="Drula E."/>
            <person name="Henrissat B."/>
            <person name="Hansel C."/>
            <person name="Singer S."/>
            <person name="Hutchinson M.I."/>
            <person name="de Vries R.P."/>
            <person name="Natvig D.O."/>
            <person name="Powell A.J."/>
            <person name="Tsang A."/>
            <person name="Grigoriev I.V."/>
        </authorList>
    </citation>
    <scope>NUCLEOTIDE SEQUENCE [LARGE SCALE GENOMIC DNA]</scope>
    <source>
        <strain evidence="3 4">ATCC 22073</strain>
    </source>
</reference>
<evidence type="ECO:0000313" key="3">
    <source>
        <dbReference type="EMBL" id="KAL2268411.1"/>
    </source>
</evidence>
<sequence>MVTTRSQTAARSEATAESHKKAATKQGETTTQASAAATRSAANQAGATKSSRKRASPNPPTKVAKVAKTTKTTKPTKPARKRSRKKAASKPADPDAGLHPKLRAIHPLLRHLYDAEGNYVGYVMAKHLEYLEKHKPDMTTSFPQFSGLPAELRAKIWELCLPRRLIPFSAIALAHDKGVNEKNLKWSDSVFGRYLWDLLGMPCLIEQVCREARDTARSCRMYAVGELQMPWLGKASYIDPRTDTILIDCDVRIRYRVVWRLVQETLGLGIRRPGRDKHCVSVGIMSEYVRYKHQWNLPGEVPPEEAPLPFRHRTWPIVMCVIYLDLPKETAKACGKFGLFGEERGALIPIRKRGDLAFLHGIQQVYHHRSGNPEDLVSIYMQTFRDLKKRYLQVGYHAGIEKRDGDEDKGLTETGPYPVIFAKWKDWRSSDGLNRDI</sequence>
<name>A0ABR4DDJ2_9PEZI</name>
<keyword evidence="4" id="KW-1185">Reference proteome</keyword>
<accession>A0ABR4DDJ2</accession>
<dbReference type="RefSeq" id="XP_070867135.1">
    <property type="nucleotide sequence ID" value="XM_071009615.1"/>
</dbReference>
<dbReference type="Pfam" id="PF20150">
    <property type="entry name" value="2EXR"/>
    <property type="match status" value="1"/>
</dbReference>
<evidence type="ECO:0000259" key="2">
    <source>
        <dbReference type="Pfam" id="PF20150"/>
    </source>
</evidence>
<feature type="domain" description="2EXR" evidence="2">
    <location>
        <begin position="142"/>
        <end position="245"/>
    </location>
</feature>
<dbReference type="EMBL" id="JAZGUE010000003">
    <property type="protein sequence ID" value="KAL2268411.1"/>
    <property type="molecule type" value="Genomic_DNA"/>
</dbReference>
<dbReference type="InterPro" id="IPR045518">
    <property type="entry name" value="2EXR"/>
</dbReference>
<protein>
    <recommendedName>
        <fullName evidence="2">2EXR domain-containing protein</fullName>
    </recommendedName>
</protein>
<evidence type="ECO:0000313" key="4">
    <source>
        <dbReference type="Proteomes" id="UP001600064"/>
    </source>
</evidence>
<feature type="compositionally biased region" description="Low complexity" evidence="1">
    <location>
        <begin position="29"/>
        <end position="48"/>
    </location>
</feature>
<evidence type="ECO:0000256" key="1">
    <source>
        <dbReference type="SAM" id="MobiDB-lite"/>
    </source>
</evidence>
<feature type="compositionally biased region" description="Basic residues" evidence="1">
    <location>
        <begin position="77"/>
        <end position="88"/>
    </location>
</feature>
<feature type="compositionally biased region" description="Low complexity" evidence="1">
    <location>
        <begin position="61"/>
        <end position="76"/>
    </location>
</feature>
<dbReference type="Proteomes" id="UP001600064">
    <property type="component" value="Unassembled WGS sequence"/>
</dbReference>
<feature type="region of interest" description="Disordered" evidence="1">
    <location>
        <begin position="1"/>
        <end position="99"/>
    </location>
</feature>